<reference evidence="2" key="1">
    <citation type="submission" date="2023-11" db="EMBL/GenBank/DDBJ databases">
        <authorList>
            <person name="De Vega J J."/>
            <person name="De Vega J J."/>
        </authorList>
    </citation>
    <scope>NUCLEOTIDE SEQUENCE</scope>
</reference>
<accession>A0AAD2HZM8</accession>
<feature type="region of interest" description="Disordered" evidence="1">
    <location>
        <begin position="79"/>
        <end position="189"/>
    </location>
</feature>
<feature type="compositionally biased region" description="Low complexity" evidence="1">
    <location>
        <begin position="180"/>
        <end position="189"/>
    </location>
</feature>
<feature type="region of interest" description="Disordered" evidence="1">
    <location>
        <begin position="1"/>
        <end position="64"/>
    </location>
</feature>
<comment type="caution">
    <text evidence="2">The sequence shown here is derived from an EMBL/GenBank/DDBJ whole genome shotgun (WGS) entry which is preliminary data.</text>
</comment>
<organism evidence="2 3">
    <name type="scientific">Mycena citricolor</name>
    <dbReference type="NCBI Taxonomy" id="2018698"/>
    <lineage>
        <taxon>Eukaryota</taxon>
        <taxon>Fungi</taxon>
        <taxon>Dikarya</taxon>
        <taxon>Basidiomycota</taxon>
        <taxon>Agaricomycotina</taxon>
        <taxon>Agaricomycetes</taxon>
        <taxon>Agaricomycetidae</taxon>
        <taxon>Agaricales</taxon>
        <taxon>Marasmiineae</taxon>
        <taxon>Mycenaceae</taxon>
        <taxon>Mycena</taxon>
    </lineage>
</organism>
<feature type="compositionally biased region" description="Polar residues" evidence="1">
    <location>
        <begin position="18"/>
        <end position="27"/>
    </location>
</feature>
<evidence type="ECO:0000313" key="2">
    <source>
        <dbReference type="EMBL" id="CAK5283127.1"/>
    </source>
</evidence>
<evidence type="ECO:0000256" key="1">
    <source>
        <dbReference type="SAM" id="MobiDB-lite"/>
    </source>
</evidence>
<dbReference type="AlphaFoldDB" id="A0AAD2HZM8"/>
<protein>
    <submittedName>
        <fullName evidence="2">Uncharacterized protein</fullName>
    </submittedName>
</protein>
<dbReference type="Proteomes" id="UP001295794">
    <property type="component" value="Unassembled WGS sequence"/>
</dbReference>
<evidence type="ECO:0000313" key="3">
    <source>
        <dbReference type="Proteomes" id="UP001295794"/>
    </source>
</evidence>
<name>A0AAD2HZM8_9AGAR</name>
<feature type="compositionally biased region" description="Polar residues" evidence="1">
    <location>
        <begin position="89"/>
        <end position="100"/>
    </location>
</feature>
<proteinExistence type="predicted"/>
<keyword evidence="3" id="KW-1185">Reference proteome</keyword>
<feature type="compositionally biased region" description="Basic and acidic residues" evidence="1">
    <location>
        <begin position="122"/>
        <end position="136"/>
    </location>
</feature>
<sequence>MFRAKPGNESEPEPYSHNRPSSRNTRSTAHRDEDTPRAVPPSPITIPKPQAVAPDRKSPNSRVFSSFRYLTTKRYNRVSTASMDAVDGTATNTVMGSPTASHQSSQFPSSSPPQRDPWAATEDWRVSEQAHHETSRRPGRRQRPGIVFDVPEDPFEETKRSRPARLRKSAPTPQPEPDAADVPAAEPDE</sequence>
<dbReference type="EMBL" id="CAVNYO010000466">
    <property type="protein sequence ID" value="CAK5283127.1"/>
    <property type="molecule type" value="Genomic_DNA"/>
</dbReference>
<gene>
    <name evidence="2" type="ORF">MYCIT1_LOCUS35412</name>
</gene>